<dbReference type="GO" id="GO:0005615">
    <property type="term" value="C:extracellular space"/>
    <property type="evidence" value="ECO:0007669"/>
    <property type="project" value="TreeGrafter"/>
</dbReference>
<dbReference type="InterPro" id="IPR029058">
    <property type="entry name" value="AB_hydrolase_fold"/>
</dbReference>
<reference evidence="7" key="1">
    <citation type="submission" date="2022-01" db="EMBL/GenBank/DDBJ databases">
        <authorList>
            <person name="King R."/>
        </authorList>
    </citation>
    <scope>NUCLEOTIDE SEQUENCE</scope>
</reference>
<dbReference type="Gene3D" id="3.40.50.1820">
    <property type="entry name" value="alpha/beta hydrolase"/>
    <property type="match status" value="1"/>
</dbReference>
<dbReference type="EMBL" id="OU895879">
    <property type="protein sequence ID" value="CAG9809619.1"/>
    <property type="molecule type" value="Genomic_DNA"/>
</dbReference>
<protein>
    <recommendedName>
        <fullName evidence="6">Lipase domain-containing protein</fullName>
    </recommendedName>
</protein>
<evidence type="ECO:0000256" key="5">
    <source>
        <dbReference type="SAM" id="SignalP"/>
    </source>
</evidence>
<evidence type="ECO:0000256" key="1">
    <source>
        <dbReference type="ARBA" id="ARBA00004613"/>
    </source>
</evidence>
<feature type="domain" description="Lipase" evidence="6">
    <location>
        <begin position="36"/>
        <end position="277"/>
    </location>
</feature>
<dbReference type="GO" id="GO:0017171">
    <property type="term" value="F:serine hydrolase activity"/>
    <property type="evidence" value="ECO:0007669"/>
    <property type="project" value="TreeGrafter"/>
</dbReference>
<dbReference type="InterPro" id="IPR013818">
    <property type="entry name" value="Lipase"/>
</dbReference>
<gene>
    <name evidence="7" type="ORF">CHIRRI_LOCUS12440</name>
</gene>
<accession>A0A9N9S605</accession>
<name>A0A9N9S605_9DIPT</name>
<proteinExistence type="inferred from homology"/>
<organism evidence="7 8">
    <name type="scientific">Chironomus riparius</name>
    <dbReference type="NCBI Taxonomy" id="315576"/>
    <lineage>
        <taxon>Eukaryota</taxon>
        <taxon>Metazoa</taxon>
        <taxon>Ecdysozoa</taxon>
        <taxon>Arthropoda</taxon>
        <taxon>Hexapoda</taxon>
        <taxon>Insecta</taxon>
        <taxon>Pterygota</taxon>
        <taxon>Neoptera</taxon>
        <taxon>Endopterygota</taxon>
        <taxon>Diptera</taxon>
        <taxon>Nematocera</taxon>
        <taxon>Chironomoidea</taxon>
        <taxon>Chironomidae</taxon>
        <taxon>Chironominae</taxon>
        <taxon>Chironomus</taxon>
    </lineage>
</organism>
<dbReference type="FunFam" id="3.40.50.1820:FF:000076">
    <property type="entry name" value="phospholipase A1"/>
    <property type="match status" value="1"/>
</dbReference>
<dbReference type="InterPro" id="IPR000734">
    <property type="entry name" value="TAG_lipase"/>
</dbReference>
<comment type="similarity">
    <text evidence="2 4">Belongs to the AB hydrolase superfamily. Lipase family.</text>
</comment>
<dbReference type="SUPFAM" id="SSF53474">
    <property type="entry name" value="alpha/beta-Hydrolases"/>
    <property type="match status" value="1"/>
</dbReference>
<evidence type="ECO:0000259" key="6">
    <source>
        <dbReference type="Pfam" id="PF00151"/>
    </source>
</evidence>
<dbReference type="AlphaFoldDB" id="A0A9N9S605"/>
<feature type="chain" id="PRO_5040475887" description="Lipase domain-containing protein" evidence="5">
    <location>
        <begin position="18"/>
        <end position="313"/>
    </location>
</feature>
<keyword evidence="5" id="KW-0732">Signal</keyword>
<evidence type="ECO:0000256" key="2">
    <source>
        <dbReference type="ARBA" id="ARBA00010701"/>
    </source>
</evidence>
<keyword evidence="3" id="KW-0964">Secreted</keyword>
<feature type="signal peptide" evidence="5">
    <location>
        <begin position="1"/>
        <end position="17"/>
    </location>
</feature>
<dbReference type="InterPro" id="IPR033906">
    <property type="entry name" value="Lipase_N"/>
</dbReference>
<dbReference type="Proteomes" id="UP001153620">
    <property type="component" value="Chromosome 3"/>
</dbReference>
<comment type="subcellular location">
    <subcellularLocation>
        <location evidence="1">Secreted</location>
    </subcellularLocation>
</comment>
<reference evidence="7" key="2">
    <citation type="submission" date="2022-10" db="EMBL/GenBank/DDBJ databases">
        <authorList>
            <consortium name="ENA_rothamsted_submissions"/>
            <consortium name="culmorum"/>
            <person name="King R."/>
        </authorList>
    </citation>
    <scope>NUCLEOTIDE SEQUENCE</scope>
</reference>
<sequence>MKLGGLLLLVVSQALLSESVDYEGKLFWNLFFRPERDVKFYLYTRRNAYAGQEVLSGDMNSVVKSTFNPKNPTKFLIHGWRGDYETTFNEKVSTEFLIKDDVNIFRVDWSTSAQTINYMTAARRVPGVGKVLGEFIDFLNANSAVDLNTVTIIGFSLGAHVAGFAGKNVQRGKVRAIIGLDPAGPLFNSKDAEGRLDYSDASYVEVIHTNMGMTGMDKLIGHTDFIANGGTHQPGCWTDSCSHHRAPQFYIESINMNPFWARRCDSHANIKRGDCKGELILMGDLNNATKNLTGIFHFNTNRNTPFSQSIPEI</sequence>
<dbReference type="Pfam" id="PF00151">
    <property type="entry name" value="Lipase"/>
    <property type="match status" value="1"/>
</dbReference>
<dbReference type="PANTHER" id="PTHR11610:SF150">
    <property type="entry name" value="FI01825P-RELATED"/>
    <property type="match status" value="1"/>
</dbReference>
<dbReference type="PANTHER" id="PTHR11610">
    <property type="entry name" value="LIPASE"/>
    <property type="match status" value="1"/>
</dbReference>
<evidence type="ECO:0000313" key="7">
    <source>
        <dbReference type="EMBL" id="CAG9809619.1"/>
    </source>
</evidence>
<dbReference type="GO" id="GO:0016042">
    <property type="term" value="P:lipid catabolic process"/>
    <property type="evidence" value="ECO:0007669"/>
    <property type="project" value="TreeGrafter"/>
</dbReference>
<evidence type="ECO:0000256" key="4">
    <source>
        <dbReference type="RuleBase" id="RU004262"/>
    </source>
</evidence>
<evidence type="ECO:0000313" key="8">
    <source>
        <dbReference type="Proteomes" id="UP001153620"/>
    </source>
</evidence>
<dbReference type="OrthoDB" id="199913at2759"/>
<evidence type="ECO:0000256" key="3">
    <source>
        <dbReference type="ARBA" id="ARBA00022525"/>
    </source>
</evidence>
<keyword evidence="8" id="KW-1185">Reference proteome</keyword>
<dbReference type="GO" id="GO:0016298">
    <property type="term" value="F:lipase activity"/>
    <property type="evidence" value="ECO:0007669"/>
    <property type="project" value="InterPro"/>
</dbReference>
<dbReference type="CDD" id="cd00707">
    <property type="entry name" value="Pancreat_lipase_like"/>
    <property type="match status" value="1"/>
</dbReference>
<dbReference type="PRINTS" id="PR00821">
    <property type="entry name" value="TAGLIPASE"/>
</dbReference>